<dbReference type="GO" id="GO:0016747">
    <property type="term" value="F:acyltransferase activity, transferring groups other than amino-acyl groups"/>
    <property type="evidence" value="ECO:0007669"/>
    <property type="project" value="InterPro"/>
</dbReference>
<dbReference type="EMBL" id="JADOEF010000001">
    <property type="protein sequence ID" value="MBF7810162.1"/>
    <property type="molecule type" value="Genomic_DNA"/>
</dbReference>
<sequence>MEFRKAVETDIDDIMNIIKQAQAYFKEQGIDQWQNNYPNPETIRNDIANKHSYILLKDNNIVATAAVSFDGEKTYNSIYEGEWITNNEYAVIHRIAVDNTYKGLGLSSKIIKNVEELCLSKGVHSIKIDTHEENISMQRLLKKNKFQYRGVIYLEDGNKRIAFERTL</sequence>
<name>A0AAE2V1X8_CLOBE</name>
<evidence type="ECO:0000313" key="3">
    <source>
        <dbReference type="Proteomes" id="UP000631418"/>
    </source>
</evidence>
<dbReference type="PROSITE" id="PS51186">
    <property type="entry name" value="GNAT"/>
    <property type="match status" value="1"/>
</dbReference>
<organism evidence="2 3">
    <name type="scientific">Clostridium beijerinckii</name>
    <name type="common">Clostridium MP</name>
    <dbReference type="NCBI Taxonomy" id="1520"/>
    <lineage>
        <taxon>Bacteria</taxon>
        <taxon>Bacillati</taxon>
        <taxon>Bacillota</taxon>
        <taxon>Clostridia</taxon>
        <taxon>Eubacteriales</taxon>
        <taxon>Clostridiaceae</taxon>
        <taxon>Clostridium</taxon>
    </lineage>
</organism>
<dbReference type="Proteomes" id="UP000631418">
    <property type="component" value="Unassembled WGS sequence"/>
</dbReference>
<dbReference type="InterPro" id="IPR016181">
    <property type="entry name" value="Acyl_CoA_acyltransferase"/>
</dbReference>
<feature type="domain" description="N-acetyltransferase" evidence="1">
    <location>
        <begin position="1"/>
        <end position="167"/>
    </location>
</feature>
<reference evidence="2" key="1">
    <citation type="submission" date="2020-11" db="EMBL/GenBank/DDBJ databases">
        <authorList>
            <person name="Thieme N."/>
            <person name="Liebl W."/>
            <person name="Zverlov V."/>
        </authorList>
    </citation>
    <scope>NUCLEOTIDE SEQUENCE</scope>
    <source>
        <strain evidence="2">NT08</strain>
    </source>
</reference>
<evidence type="ECO:0000259" key="1">
    <source>
        <dbReference type="PROSITE" id="PS51186"/>
    </source>
</evidence>
<protein>
    <submittedName>
        <fullName evidence="2">GNAT family N-acetyltransferase</fullName>
    </submittedName>
</protein>
<dbReference type="InterPro" id="IPR000182">
    <property type="entry name" value="GNAT_dom"/>
</dbReference>
<proteinExistence type="predicted"/>
<evidence type="ECO:0000313" key="2">
    <source>
        <dbReference type="EMBL" id="MBF7810162.1"/>
    </source>
</evidence>
<dbReference type="CDD" id="cd04301">
    <property type="entry name" value="NAT_SF"/>
    <property type="match status" value="1"/>
</dbReference>
<comment type="caution">
    <text evidence="2">The sequence shown here is derived from an EMBL/GenBank/DDBJ whole genome shotgun (WGS) entry which is preliminary data.</text>
</comment>
<dbReference type="AlphaFoldDB" id="A0AAE2V1X8"/>
<gene>
    <name evidence="2" type="ORF">IS491_16110</name>
</gene>
<dbReference type="OMA" id="QWINGYP"/>
<dbReference type="Pfam" id="PF00583">
    <property type="entry name" value="Acetyltransf_1"/>
    <property type="match status" value="1"/>
</dbReference>
<dbReference type="Gene3D" id="3.40.630.30">
    <property type="match status" value="1"/>
</dbReference>
<dbReference type="RefSeq" id="WP_012059256.1">
    <property type="nucleotide sequence ID" value="NZ_CP073279.1"/>
</dbReference>
<dbReference type="SUPFAM" id="SSF55729">
    <property type="entry name" value="Acyl-CoA N-acyltransferases (Nat)"/>
    <property type="match status" value="1"/>
</dbReference>
<accession>A0AAE2V1X8</accession>